<evidence type="ECO:0000256" key="2">
    <source>
        <dbReference type="ARBA" id="ARBA00022525"/>
    </source>
</evidence>
<dbReference type="GO" id="GO:0035987">
    <property type="term" value="P:endodermal cell differentiation"/>
    <property type="evidence" value="ECO:0007669"/>
    <property type="project" value="TreeGrafter"/>
</dbReference>
<organism evidence="9 10">
    <name type="scientific">Gambusia affinis</name>
    <name type="common">Western mosquitofish</name>
    <name type="synonym">Heterandria affinis</name>
    <dbReference type="NCBI Taxonomy" id="33528"/>
    <lineage>
        <taxon>Eukaryota</taxon>
        <taxon>Metazoa</taxon>
        <taxon>Chordata</taxon>
        <taxon>Craniata</taxon>
        <taxon>Vertebrata</taxon>
        <taxon>Euteleostomi</taxon>
        <taxon>Actinopterygii</taxon>
        <taxon>Neopterygii</taxon>
        <taxon>Teleostei</taxon>
        <taxon>Neoteleostei</taxon>
        <taxon>Acanthomorphata</taxon>
        <taxon>Ovalentaria</taxon>
        <taxon>Atherinomorphae</taxon>
        <taxon>Cyprinodontiformes</taxon>
        <taxon>Poeciliidae</taxon>
        <taxon>Poeciliinae</taxon>
        <taxon>Gambusia</taxon>
    </lineage>
</organism>
<dbReference type="Pfam" id="PF00092">
    <property type="entry name" value="VWA"/>
    <property type="match status" value="1"/>
</dbReference>
<evidence type="ECO:0000256" key="6">
    <source>
        <dbReference type="SAM" id="Phobius"/>
    </source>
</evidence>
<sequence>MDQMLMLLLLLLLSSGLQGDEIHSYTGSQCEMAKADIVMLVDGSGSISPVDFGRMKSLISDMVQNFPIGPNRVQIGLVQYSTDPKAEWHLNSHNNKQSLLQAINQIQQNIGGTMTGKALDYIRNHSFKPGVGMRPDSKKIVVLTTDGQSQDRAEIPAKNLKDSGVEVFVIGVGEAFRTQRVADELRTIASEDIKSHVYLIPTFQSAINISTSICRAATELKQLPSYYPTVFIIRLVLLLLTLLIFSSLIIYTHKTTRGKQRVQQNDTELEYYNLGVGGVPEASP</sequence>
<dbReference type="SMART" id="SM00327">
    <property type="entry name" value="VWA"/>
    <property type="match status" value="1"/>
</dbReference>
<dbReference type="PROSITE" id="PS50234">
    <property type="entry name" value="VWFA"/>
    <property type="match status" value="1"/>
</dbReference>
<dbReference type="Proteomes" id="UP000250572">
    <property type="component" value="Unassembled WGS sequence"/>
</dbReference>
<keyword evidence="5" id="KW-0325">Glycoprotein</keyword>
<evidence type="ECO:0000256" key="4">
    <source>
        <dbReference type="ARBA" id="ARBA00022737"/>
    </source>
</evidence>
<dbReference type="SUPFAM" id="SSF53300">
    <property type="entry name" value="vWA-like"/>
    <property type="match status" value="1"/>
</dbReference>
<evidence type="ECO:0000256" key="1">
    <source>
        <dbReference type="ARBA" id="ARBA00004613"/>
    </source>
</evidence>
<feature type="transmembrane region" description="Helical" evidence="6">
    <location>
        <begin position="231"/>
        <end position="251"/>
    </location>
</feature>
<keyword evidence="6" id="KW-0812">Transmembrane</keyword>
<keyword evidence="3 7" id="KW-0732">Signal</keyword>
<keyword evidence="10" id="KW-1185">Reference proteome</keyword>
<keyword evidence="4" id="KW-0677">Repeat</keyword>
<dbReference type="PRINTS" id="PR00453">
    <property type="entry name" value="VWFADOMAIN"/>
</dbReference>
<keyword evidence="6" id="KW-1133">Transmembrane helix</keyword>
<evidence type="ECO:0000256" key="7">
    <source>
        <dbReference type="SAM" id="SignalP"/>
    </source>
</evidence>
<dbReference type="InterPro" id="IPR036465">
    <property type="entry name" value="vWFA_dom_sf"/>
</dbReference>
<dbReference type="InterPro" id="IPR050525">
    <property type="entry name" value="ECM_Assembly_Org"/>
</dbReference>
<name>A0A315VD67_GAMAF</name>
<feature type="domain" description="VWFA" evidence="8">
    <location>
        <begin position="36"/>
        <end position="213"/>
    </location>
</feature>
<evidence type="ECO:0000259" key="8">
    <source>
        <dbReference type="PROSITE" id="PS50234"/>
    </source>
</evidence>
<evidence type="ECO:0000256" key="3">
    <source>
        <dbReference type="ARBA" id="ARBA00022729"/>
    </source>
</evidence>
<comment type="subcellular location">
    <subcellularLocation>
        <location evidence="1">Secreted</location>
    </subcellularLocation>
</comment>
<dbReference type="InterPro" id="IPR002035">
    <property type="entry name" value="VWF_A"/>
</dbReference>
<evidence type="ECO:0000313" key="10">
    <source>
        <dbReference type="Proteomes" id="UP000250572"/>
    </source>
</evidence>
<comment type="caution">
    <text evidence="9">The sequence shown here is derived from an EMBL/GenBank/DDBJ whole genome shotgun (WGS) entry which is preliminary data.</text>
</comment>
<dbReference type="PANTHER" id="PTHR24020">
    <property type="entry name" value="COLLAGEN ALPHA"/>
    <property type="match status" value="1"/>
</dbReference>
<protein>
    <recommendedName>
        <fullName evidence="8">VWFA domain-containing protein</fullName>
    </recommendedName>
</protein>
<dbReference type="PANTHER" id="PTHR24020:SF17">
    <property type="entry name" value="COLLAGEN ALPHA-1(XII) CHAIN"/>
    <property type="match status" value="1"/>
</dbReference>
<dbReference type="EMBL" id="NHOQ01001904">
    <property type="protein sequence ID" value="PWA21335.1"/>
    <property type="molecule type" value="Genomic_DNA"/>
</dbReference>
<dbReference type="FunFam" id="3.40.50.410:FF:000004">
    <property type="entry name" value="collagen alpha-6(VI) chain"/>
    <property type="match status" value="1"/>
</dbReference>
<feature type="signal peptide" evidence="7">
    <location>
        <begin position="1"/>
        <end position="19"/>
    </location>
</feature>
<dbReference type="Gene3D" id="3.40.50.410">
    <property type="entry name" value="von Willebrand factor, type A domain"/>
    <property type="match status" value="1"/>
</dbReference>
<evidence type="ECO:0000256" key="5">
    <source>
        <dbReference type="ARBA" id="ARBA00023180"/>
    </source>
</evidence>
<dbReference type="AlphaFoldDB" id="A0A315VD67"/>
<keyword evidence="6" id="KW-0472">Membrane</keyword>
<dbReference type="GO" id="GO:0005615">
    <property type="term" value="C:extracellular space"/>
    <property type="evidence" value="ECO:0007669"/>
    <property type="project" value="TreeGrafter"/>
</dbReference>
<accession>A0A315VD67</accession>
<proteinExistence type="predicted"/>
<evidence type="ECO:0000313" key="9">
    <source>
        <dbReference type="EMBL" id="PWA21335.1"/>
    </source>
</evidence>
<reference evidence="9 10" key="1">
    <citation type="journal article" date="2018" name="G3 (Bethesda)">
        <title>A High-Quality Reference Genome for the Invasive Mosquitofish Gambusia affinis Using a Chicago Library.</title>
        <authorList>
            <person name="Hoffberg S.L."/>
            <person name="Troendle N.J."/>
            <person name="Glenn T.C."/>
            <person name="Mahmud O."/>
            <person name="Louha S."/>
            <person name="Chalopin D."/>
            <person name="Bennetzen J.L."/>
            <person name="Mauricio R."/>
        </authorList>
    </citation>
    <scope>NUCLEOTIDE SEQUENCE [LARGE SCALE GENOMIC DNA]</scope>
    <source>
        <strain evidence="9">NE01/NJP1002.9</strain>
        <tissue evidence="9">Muscle</tissue>
    </source>
</reference>
<gene>
    <name evidence="9" type="ORF">CCH79_00003429</name>
</gene>
<keyword evidence="2" id="KW-0964">Secreted</keyword>
<feature type="chain" id="PRO_5016299312" description="VWFA domain-containing protein" evidence="7">
    <location>
        <begin position="20"/>
        <end position="284"/>
    </location>
</feature>